<name>A0A9D5HLF8_9LILI</name>
<feature type="coiled-coil region" evidence="1">
    <location>
        <begin position="1128"/>
        <end position="1197"/>
    </location>
</feature>
<feature type="region of interest" description="Disordered" evidence="2">
    <location>
        <begin position="27"/>
        <end position="55"/>
    </location>
</feature>
<gene>
    <name evidence="4" type="ORF">J5N97_009063</name>
</gene>
<dbReference type="OrthoDB" id="770890at2759"/>
<accession>A0A9D5HLF8</accession>
<feature type="transmembrane region" description="Helical" evidence="3">
    <location>
        <begin position="1305"/>
        <end position="1325"/>
    </location>
</feature>
<sequence length="1328" mass="148631">MEGDAPASSGEVKVQLPTKLNVEVEGDEEILINGKSHLSSKGSKEEMEEEMTSDDFIKIEKELIDVKEDSDSVTPTVKVEEISSAKSSESSNLTTNEVDGKIKALEHQLAFVAKQLEDSESEKGLMRSEVALAHEKLEKMDKDREQLESDRMRLKHELLEAEQKYNKQLESLQEALGALEVKQKELVDVKEAISGLSAELENSKQMIEEFESHLATSAAEARKFEELSKERSSHAELEANKALEFEKMLEAAKLGAKEKEDQMGKLQEELEGLCAKITENQKVEEALSGTVSELSAAQEKLEFSNSKIADLEQKLASGESTIHDLTEQLNLRKVSEEQMREDILALENLLSASKEDSQAKIAKLEELESKLLEELKIRQTFEDSLKAQGTQTSSLLEELANLNGEKAALENTVSELNTNLSKSKELCSELEEKLNLADVNLGNTSLLFQQALSNIEDLEQKRKSLEDSLEESKMVAEAAIQKNLDLDALLQASKAAEEEVKAQLKETEVRLMSAEKQNTELEQQLTLADLRFTDADRELNEHKEKAAELATLLRSAEDGNELAKCHFQAYEDRVGQLESSLSSSRTKHGALEQELKELAEKCAEHEGRATASHQRSLELEDLVHASHSRAEDAGQKVSELELLLETANYRTQELENLLSVMETKHRDAEAESKQNSGRISEISAELEAFQAKSSSLEVLLQAANEKEQELADMLNTMTDEKKKFEELSNISAEKLGHAENLVGLLQSELKSVQEKLESAEKDLQASTLKEAEILERLRSAEEQLEHHGQTAEQATARSLELESFHSSFAKESELKLQEALEGISQKDSETRQLLDKLKSLDEQVLLYQDQAIEATEKVASLKAELEANAIKFVALEETIDDLNRKLAEAEVKVEHSSTENELLAGTNSKLRDELESHQHKVNDLHELLSSIHAEKEATAEQLASHMKTLAELTDEHSRGLQIQSVTESRIKETEAQLHEAIQKFTQSDSEARDLNEKLLTLEDQVRVYEEQVRESVAVMEALKSKLEETTLKLQDMERLVDEMHLKTKQYETENETLGRTNLTLSQELAEHGEKINELKATLDAINAEKEHTYVQLDSSRKITEDLRKQVASDNEKLDSRISSILVEKNSLNEMYEAAKRDLEEVKVQMDEKLSDHKSRESSLTVDLENLKQELKEKALLQTRITELEQQLLIVESKSKEEIESIRSVAAEAEARLSTKLEEQAAILHEKDSLVESLKQFQKDKVAVTGTEVKDGVEVKSRDFVLGASTATKRKSKKKSEGEGVPSEPISAHPSTTSTAHHSGAMAFKFVLGVALVSMVIGIILGKRY</sequence>
<keyword evidence="3" id="KW-0472">Membrane</keyword>
<reference evidence="4" key="2">
    <citation type="journal article" date="2022" name="Hortic Res">
        <title>The genome of Dioscorea zingiberensis sheds light on the biosynthesis, origin and evolution of the medicinally important diosgenin saponins.</title>
        <authorList>
            <person name="Li Y."/>
            <person name="Tan C."/>
            <person name="Li Z."/>
            <person name="Guo J."/>
            <person name="Li S."/>
            <person name="Chen X."/>
            <person name="Wang C."/>
            <person name="Dai X."/>
            <person name="Yang H."/>
            <person name="Song W."/>
            <person name="Hou L."/>
            <person name="Xu J."/>
            <person name="Tong Z."/>
            <person name="Xu A."/>
            <person name="Yuan X."/>
            <person name="Wang W."/>
            <person name="Yang Q."/>
            <person name="Chen L."/>
            <person name="Sun Z."/>
            <person name="Wang K."/>
            <person name="Pan B."/>
            <person name="Chen J."/>
            <person name="Bao Y."/>
            <person name="Liu F."/>
            <person name="Qi X."/>
            <person name="Gang D.R."/>
            <person name="Wen J."/>
            <person name="Li J."/>
        </authorList>
    </citation>
    <scope>NUCLEOTIDE SEQUENCE</scope>
    <source>
        <strain evidence="4">Dzin_1.0</strain>
    </source>
</reference>
<protein>
    <submittedName>
        <fullName evidence="4">Uncharacterized protein</fullName>
    </submittedName>
</protein>
<feature type="coiled-coil region" evidence="1">
    <location>
        <begin position="249"/>
        <end position="608"/>
    </location>
</feature>
<dbReference type="SUPFAM" id="SSF57997">
    <property type="entry name" value="Tropomyosin"/>
    <property type="match status" value="2"/>
</dbReference>
<feature type="coiled-coil region" evidence="1">
    <location>
        <begin position="637"/>
        <end position="797"/>
    </location>
</feature>
<evidence type="ECO:0000256" key="2">
    <source>
        <dbReference type="SAM" id="MobiDB-lite"/>
    </source>
</evidence>
<keyword evidence="5" id="KW-1185">Reference proteome</keyword>
<evidence type="ECO:0000256" key="1">
    <source>
        <dbReference type="SAM" id="Coils"/>
    </source>
</evidence>
<keyword evidence="3" id="KW-1133">Transmembrane helix</keyword>
<dbReference type="PANTHER" id="PTHR43049:SF1">
    <property type="entry name" value="EARLY ENDOSOME ANTIGEN"/>
    <property type="match status" value="1"/>
</dbReference>
<feature type="coiled-coil region" evidence="1">
    <location>
        <begin position="837"/>
        <end position="955"/>
    </location>
</feature>
<feature type="coiled-coil region" evidence="1">
    <location>
        <begin position="102"/>
        <end position="213"/>
    </location>
</feature>
<feature type="region of interest" description="Disordered" evidence="2">
    <location>
        <begin position="1269"/>
        <end position="1299"/>
    </location>
</feature>
<comment type="caution">
    <text evidence="4">The sequence shown here is derived from an EMBL/GenBank/DDBJ whole genome shotgun (WGS) entry which is preliminary data.</text>
</comment>
<feature type="coiled-coil region" evidence="1">
    <location>
        <begin position="991"/>
        <end position="1088"/>
    </location>
</feature>
<keyword evidence="1" id="KW-0175">Coiled coil</keyword>
<reference evidence="4" key="1">
    <citation type="submission" date="2021-03" db="EMBL/GenBank/DDBJ databases">
        <authorList>
            <person name="Li Z."/>
            <person name="Yang C."/>
        </authorList>
    </citation>
    <scope>NUCLEOTIDE SEQUENCE</scope>
    <source>
        <strain evidence="4">Dzin_1.0</strain>
        <tissue evidence="4">Leaf</tissue>
    </source>
</reference>
<evidence type="ECO:0000256" key="3">
    <source>
        <dbReference type="SAM" id="Phobius"/>
    </source>
</evidence>
<feature type="region of interest" description="Disordered" evidence="2">
    <location>
        <begin position="69"/>
        <end position="95"/>
    </location>
</feature>
<evidence type="ECO:0000313" key="4">
    <source>
        <dbReference type="EMBL" id="KAJ0980808.1"/>
    </source>
</evidence>
<proteinExistence type="predicted"/>
<organism evidence="4 5">
    <name type="scientific">Dioscorea zingiberensis</name>
    <dbReference type="NCBI Taxonomy" id="325984"/>
    <lineage>
        <taxon>Eukaryota</taxon>
        <taxon>Viridiplantae</taxon>
        <taxon>Streptophyta</taxon>
        <taxon>Embryophyta</taxon>
        <taxon>Tracheophyta</taxon>
        <taxon>Spermatophyta</taxon>
        <taxon>Magnoliopsida</taxon>
        <taxon>Liliopsida</taxon>
        <taxon>Dioscoreales</taxon>
        <taxon>Dioscoreaceae</taxon>
        <taxon>Dioscorea</taxon>
    </lineage>
</organism>
<dbReference type="PANTHER" id="PTHR43049">
    <property type="entry name" value="EARLY ENDOSOME ANTIGEN"/>
    <property type="match status" value="1"/>
</dbReference>
<dbReference type="EMBL" id="JAGGNH010000002">
    <property type="protein sequence ID" value="KAJ0980808.1"/>
    <property type="molecule type" value="Genomic_DNA"/>
</dbReference>
<keyword evidence="3" id="KW-0812">Transmembrane</keyword>
<dbReference type="Proteomes" id="UP001085076">
    <property type="component" value="Miscellaneous, Linkage group lg02"/>
</dbReference>
<evidence type="ECO:0000313" key="5">
    <source>
        <dbReference type="Proteomes" id="UP001085076"/>
    </source>
</evidence>